<comment type="similarity">
    <text evidence="6">Belongs to the RnpA family.</text>
</comment>
<reference evidence="8" key="1">
    <citation type="submission" date="2023-04" db="EMBL/GenBank/DDBJ databases">
        <title>Completed genome of Mycoplasma lagogenitalium type strain 12MS.</title>
        <authorList>
            <person name="Spergser J."/>
        </authorList>
    </citation>
    <scope>NUCLEOTIDE SEQUENCE</scope>
    <source>
        <strain evidence="8">12MS</strain>
    </source>
</reference>
<evidence type="ECO:0000256" key="5">
    <source>
        <dbReference type="ARBA" id="ARBA00022884"/>
    </source>
</evidence>
<dbReference type="Proteomes" id="UP001179842">
    <property type="component" value="Chromosome"/>
</dbReference>
<protein>
    <recommendedName>
        <fullName evidence="6 7">Ribonuclease P protein component</fullName>
        <shortName evidence="6">RNase P protein</shortName>
        <shortName evidence="6">RNaseP protein</shortName>
        <ecNumber evidence="6 7">3.1.26.5</ecNumber>
    </recommendedName>
    <alternativeName>
        <fullName evidence="6">Protein C5</fullName>
    </alternativeName>
</protein>
<dbReference type="PANTHER" id="PTHR33992">
    <property type="entry name" value="RIBONUCLEASE P PROTEIN COMPONENT"/>
    <property type="match status" value="1"/>
</dbReference>
<keyword evidence="1 6" id="KW-0819">tRNA processing</keyword>
<dbReference type="RefSeq" id="WP_280101958.1">
    <property type="nucleotide sequence ID" value="NZ_CP122979.1"/>
</dbReference>
<comment type="function">
    <text evidence="6">RNaseP catalyzes the removal of the 5'-leader sequence from pre-tRNA to produce the mature 5'-terminus. It can also cleave other RNA substrates such as 4.5S RNA. The protein component plays an auxiliary but essential role in vivo by binding to the 5'-leader sequence and broadening the substrate specificity of the ribozyme.</text>
</comment>
<evidence type="ECO:0000256" key="6">
    <source>
        <dbReference type="HAMAP-Rule" id="MF_00227"/>
    </source>
</evidence>
<keyword evidence="3 6" id="KW-0255">Endonuclease</keyword>
<dbReference type="SUPFAM" id="SSF54211">
    <property type="entry name" value="Ribosomal protein S5 domain 2-like"/>
    <property type="match status" value="1"/>
</dbReference>
<dbReference type="Gene3D" id="3.30.230.10">
    <property type="match status" value="1"/>
</dbReference>
<evidence type="ECO:0000313" key="9">
    <source>
        <dbReference type="Proteomes" id="UP001179842"/>
    </source>
</evidence>
<proteinExistence type="inferred from homology"/>
<comment type="subunit">
    <text evidence="6">Consists of a catalytic RNA component (M1 or rnpB) and a protein subunit.</text>
</comment>
<keyword evidence="2 6" id="KW-0540">Nuclease</keyword>
<accession>A0ABY8LX10</accession>
<evidence type="ECO:0000256" key="7">
    <source>
        <dbReference type="NCBIfam" id="TIGR00188"/>
    </source>
</evidence>
<dbReference type="InterPro" id="IPR020568">
    <property type="entry name" value="Ribosomal_Su5_D2-typ_SF"/>
</dbReference>
<sequence length="110" mass="13333">MKKENRLKKNWEFQDVINNKKQIVTKSLILYYKSFNIFQIGISVPKKFSNAVKRNYYRRQIKSILNKINYKEIKFQIVLILRKGFLNLSFQEKENEIIKIFRRLGSGEKN</sequence>
<dbReference type="EMBL" id="CP122979">
    <property type="protein sequence ID" value="WGI36657.1"/>
    <property type="molecule type" value="Genomic_DNA"/>
</dbReference>
<dbReference type="HAMAP" id="MF_00227">
    <property type="entry name" value="RNase_P"/>
    <property type="match status" value="1"/>
</dbReference>
<evidence type="ECO:0000256" key="3">
    <source>
        <dbReference type="ARBA" id="ARBA00022759"/>
    </source>
</evidence>
<dbReference type="PANTHER" id="PTHR33992:SF1">
    <property type="entry name" value="RIBONUCLEASE P PROTEIN COMPONENT"/>
    <property type="match status" value="1"/>
</dbReference>
<dbReference type="EC" id="3.1.26.5" evidence="6 7"/>
<organism evidence="8 9">
    <name type="scientific">Mesomycoplasma lagogenitalium</name>
    <dbReference type="NCBI Taxonomy" id="171286"/>
    <lineage>
        <taxon>Bacteria</taxon>
        <taxon>Bacillati</taxon>
        <taxon>Mycoplasmatota</taxon>
        <taxon>Mycoplasmoidales</taxon>
        <taxon>Metamycoplasmataceae</taxon>
        <taxon>Mesomycoplasma</taxon>
    </lineage>
</organism>
<dbReference type="Pfam" id="PF00825">
    <property type="entry name" value="Ribonuclease_P"/>
    <property type="match status" value="1"/>
</dbReference>
<comment type="catalytic activity">
    <reaction evidence="6">
        <text>Endonucleolytic cleavage of RNA, removing 5'-extranucleotides from tRNA precursor.</text>
        <dbReference type="EC" id="3.1.26.5"/>
    </reaction>
</comment>
<dbReference type="NCBIfam" id="TIGR00188">
    <property type="entry name" value="rnpA"/>
    <property type="match status" value="1"/>
</dbReference>
<dbReference type="GO" id="GO:0004526">
    <property type="term" value="F:ribonuclease P activity"/>
    <property type="evidence" value="ECO:0007669"/>
    <property type="project" value="UniProtKB-EC"/>
</dbReference>
<keyword evidence="5 6" id="KW-0694">RNA-binding</keyword>
<evidence type="ECO:0000256" key="1">
    <source>
        <dbReference type="ARBA" id="ARBA00022694"/>
    </source>
</evidence>
<gene>
    <name evidence="6 8" type="primary">rnpA</name>
    <name evidence="8" type="ORF">QEG99_04305</name>
</gene>
<dbReference type="InterPro" id="IPR014721">
    <property type="entry name" value="Ribsml_uS5_D2-typ_fold_subgr"/>
</dbReference>
<dbReference type="InterPro" id="IPR000100">
    <property type="entry name" value="RNase_P"/>
</dbReference>
<keyword evidence="4 6" id="KW-0378">Hydrolase</keyword>
<evidence type="ECO:0000256" key="2">
    <source>
        <dbReference type="ARBA" id="ARBA00022722"/>
    </source>
</evidence>
<evidence type="ECO:0000313" key="8">
    <source>
        <dbReference type="EMBL" id="WGI36657.1"/>
    </source>
</evidence>
<evidence type="ECO:0000256" key="4">
    <source>
        <dbReference type="ARBA" id="ARBA00022801"/>
    </source>
</evidence>
<keyword evidence="9" id="KW-1185">Reference proteome</keyword>
<name>A0ABY8LX10_9BACT</name>